<keyword evidence="7 13" id="KW-0067">ATP-binding</keyword>
<dbReference type="SUPFAM" id="SSF81665">
    <property type="entry name" value="Calcium ATPase, transmembrane domain M"/>
    <property type="match status" value="1"/>
</dbReference>
<comment type="subcellular location">
    <subcellularLocation>
        <location evidence="13">Cell membrane</location>
    </subcellularLocation>
    <subcellularLocation>
        <location evidence="1">Membrane</location>
        <topology evidence="1">Multi-pass membrane protein</topology>
    </subcellularLocation>
</comment>
<dbReference type="PRINTS" id="PR00119">
    <property type="entry name" value="CATATPASE"/>
</dbReference>
<dbReference type="InterPro" id="IPR059000">
    <property type="entry name" value="ATPase_P-type_domA"/>
</dbReference>
<dbReference type="InterPro" id="IPR027256">
    <property type="entry name" value="P-typ_ATPase_IB"/>
</dbReference>
<dbReference type="PRINTS" id="PR00941">
    <property type="entry name" value="CDATPASE"/>
</dbReference>
<dbReference type="InterPro" id="IPR018303">
    <property type="entry name" value="ATPase_P-typ_P_site"/>
</dbReference>
<dbReference type="InterPro" id="IPR008250">
    <property type="entry name" value="ATPase_P-typ_transduc_dom_A_sf"/>
</dbReference>
<evidence type="ECO:0000313" key="16">
    <source>
        <dbReference type="EMBL" id="WRP15207.1"/>
    </source>
</evidence>
<sequence>MSKSLAPPDVRSASSPPPASGRVRLPLAELLPGVPARDACGERLAEALRRSPGVDRVELELEGDAPALSVRFDTDRLTRAGVAALARGHADRILRRFRHERLRVEGMDCPECARAVEHVMARFDGIGTVMVDFDARTVAIEYDPSRVGRRAIRRRLDALGYRVEEGTRLLRWGREHPALAQTLGAALGAAAAWLVERLLPTAPGLATALWATSYGVAGWPIVRELARRPWRKRLDVHVLMLLAAVGSVFIGALEEGAVLLLLFSLAHSLEHLAEGRARSAIRSLGTMAPRMASRIEGGAAQEVPVEALRRGDRVRVRPGERIPVDGTVLEGRSAVDQSAITGESEPVEKTPGSPVFAGTVNGSGVLEVEVSRLSSESTLARMARLVEAARSQASPAQRLAARSASILVPVVLAGAAAVATLPPLVGWIGWQEALYRAMALLVAASPCALAIGAPVAGVAALARAARLGLVVKGSSHLERLGRVRAVAFDKTGTLTLGRPEVRRIQPVEGAGPAGPDAVLALAASAEAASTHPLARAVVRAAKARGLPLLEAHAVRDVPGQGVDARIRGQRVRVGTLAFATDGTSRPAMAPGDGAPVTRPGETSLFVSVHGRLVGVIGLADPVRPEATEAIRTLRRLGIRHVAVLSGDRPETVELVARQVGADEALAALLPADKVEAIRTLERRHGPTAMVGDGVNDAPALASAGVGIAMGAAGSDTALEAAPAALLGEDLRLIPQAVGLGRALGRVVQQNHLVAVGVMVLLAAAAVSGRAGIGPAVAIHEASTVAVAFNALRLLRWRPAAEG</sequence>
<feature type="domain" description="HMA" evidence="15">
    <location>
        <begin position="98"/>
        <end position="164"/>
    </location>
</feature>
<keyword evidence="3" id="KW-0104">Cadmium</keyword>
<dbReference type="PANTHER" id="PTHR48085">
    <property type="entry name" value="CADMIUM/ZINC-TRANSPORTING ATPASE HMA2-RELATED"/>
    <property type="match status" value="1"/>
</dbReference>
<dbReference type="CDD" id="cd00371">
    <property type="entry name" value="HMA"/>
    <property type="match status" value="1"/>
</dbReference>
<comment type="caution">
    <text evidence="13">Lacks conserved residue(s) required for the propagation of feature annotation.</text>
</comment>
<dbReference type="InterPro" id="IPR036412">
    <property type="entry name" value="HAD-like_sf"/>
</dbReference>
<evidence type="ECO:0000313" key="17">
    <source>
        <dbReference type="Proteomes" id="UP001333102"/>
    </source>
</evidence>
<comment type="similarity">
    <text evidence="2 13">Belongs to the cation transport ATPase (P-type) (TC 3.A.3) family. Type IB subfamily.</text>
</comment>
<evidence type="ECO:0000256" key="8">
    <source>
        <dbReference type="ARBA" id="ARBA00022967"/>
    </source>
</evidence>
<dbReference type="Pfam" id="PF00122">
    <property type="entry name" value="E1-E2_ATPase"/>
    <property type="match status" value="1"/>
</dbReference>
<keyword evidence="6 13" id="KW-0547">Nucleotide-binding</keyword>
<dbReference type="InterPro" id="IPR023214">
    <property type="entry name" value="HAD_sf"/>
</dbReference>
<feature type="transmembrane region" description="Helical" evidence="13">
    <location>
        <begin position="434"/>
        <end position="462"/>
    </location>
</feature>
<reference evidence="17" key="1">
    <citation type="submission" date="2023-12" db="EMBL/GenBank/DDBJ databases">
        <title>Novel isolates from deep terrestrial aquifers shed light on the physiology and ecology of the class Limnochordia.</title>
        <authorList>
            <person name="Karnachuk O.V."/>
            <person name="Lukina A.P."/>
            <person name="Avakyan M.R."/>
            <person name="Kadnikov V."/>
            <person name="Begmatov S."/>
            <person name="Beletsky A.V."/>
            <person name="Mardanov A.V."/>
            <person name="Ravin N.V."/>
        </authorList>
    </citation>
    <scope>NUCLEOTIDE SEQUENCE [LARGE SCALE GENOMIC DNA]</scope>
    <source>
        <strain evidence="17">LN</strain>
    </source>
</reference>
<keyword evidence="13" id="KW-1003">Cell membrane</keyword>
<keyword evidence="4 13" id="KW-0812">Transmembrane</keyword>
<dbReference type="Pfam" id="PF00403">
    <property type="entry name" value="HMA"/>
    <property type="match status" value="1"/>
</dbReference>
<dbReference type="Gene3D" id="3.40.50.1000">
    <property type="entry name" value="HAD superfamily/HAD-like"/>
    <property type="match status" value="1"/>
</dbReference>
<dbReference type="SFLD" id="SFLDF00027">
    <property type="entry name" value="p-type_atpase"/>
    <property type="match status" value="1"/>
</dbReference>
<keyword evidence="10 13" id="KW-0472">Membrane</keyword>
<dbReference type="EC" id="7.2.2.21" evidence="11"/>
<keyword evidence="9 13" id="KW-1133">Transmembrane helix</keyword>
<evidence type="ECO:0000256" key="13">
    <source>
        <dbReference type="RuleBase" id="RU362081"/>
    </source>
</evidence>
<evidence type="ECO:0000256" key="14">
    <source>
        <dbReference type="SAM" id="MobiDB-lite"/>
    </source>
</evidence>
<dbReference type="PROSITE" id="PS50846">
    <property type="entry name" value="HMA_2"/>
    <property type="match status" value="1"/>
</dbReference>
<name>A0ABZ1BQV6_9FIRM</name>
<dbReference type="NCBIfam" id="TIGR01525">
    <property type="entry name" value="ATPase-IB_hvy"/>
    <property type="match status" value="1"/>
</dbReference>
<dbReference type="InterPro" id="IPR023298">
    <property type="entry name" value="ATPase_P-typ_TM_dom_sf"/>
</dbReference>
<dbReference type="PANTHER" id="PTHR48085:SF5">
    <property type="entry name" value="CADMIUM_ZINC-TRANSPORTING ATPASE HMA4-RELATED"/>
    <property type="match status" value="1"/>
</dbReference>
<evidence type="ECO:0000256" key="9">
    <source>
        <dbReference type="ARBA" id="ARBA00022989"/>
    </source>
</evidence>
<dbReference type="NCBIfam" id="TIGR01494">
    <property type="entry name" value="ATPase_P-type"/>
    <property type="match status" value="1"/>
</dbReference>
<feature type="compositionally biased region" description="Low complexity" evidence="14">
    <location>
        <begin position="1"/>
        <end position="14"/>
    </location>
</feature>
<dbReference type="InterPro" id="IPR001757">
    <property type="entry name" value="P_typ_ATPase"/>
</dbReference>
<proteinExistence type="inferred from homology"/>
<evidence type="ECO:0000256" key="3">
    <source>
        <dbReference type="ARBA" id="ARBA00022539"/>
    </source>
</evidence>
<dbReference type="EMBL" id="CP141614">
    <property type="protein sequence ID" value="WRP15207.1"/>
    <property type="molecule type" value="Genomic_DNA"/>
</dbReference>
<keyword evidence="17" id="KW-1185">Reference proteome</keyword>
<dbReference type="InterPro" id="IPR051014">
    <property type="entry name" value="Cation_Transport_ATPase_IB"/>
</dbReference>
<dbReference type="SUPFAM" id="SSF55008">
    <property type="entry name" value="HMA, heavy metal-associated domain"/>
    <property type="match status" value="1"/>
</dbReference>
<organism evidence="16 17">
    <name type="scientific">Geochorda subterranea</name>
    <dbReference type="NCBI Taxonomy" id="3109564"/>
    <lineage>
        <taxon>Bacteria</taxon>
        <taxon>Bacillati</taxon>
        <taxon>Bacillota</taxon>
        <taxon>Limnochordia</taxon>
        <taxon>Limnochordales</taxon>
        <taxon>Geochordaceae</taxon>
        <taxon>Geochorda</taxon>
    </lineage>
</organism>
<dbReference type="InterPro" id="IPR044492">
    <property type="entry name" value="P_typ_ATPase_HD_dom"/>
</dbReference>
<evidence type="ECO:0000256" key="6">
    <source>
        <dbReference type="ARBA" id="ARBA00022741"/>
    </source>
</evidence>
<dbReference type="SFLD" id="SFLDS00003">
    <property type="entry name" value="Haloacid_Dehalogenase"/>
    <property type="match status" value="1"/>
</dbReference>
<dbReference type="Gene3D" id="3.30.70.100">
    <property type="match status" value="2"/>
</dbReference>
<keyword evidence="8" id="KW-1278">Translocase</keyword>
<gene>
    <name evidence="16" type="ORF">VLY81_03280</name>
</gene>
<evidence type="ECO:0000256" key="5">
    <source>
        <dbReference type="ARBA" id="ARBA00022723"/>
    </source>
</evidence>
<dbReference type="InterPro" id="IPR036163">
    <property type="entry name" value="HMA_dom_sf"/>
</dbReference>
<feature type="transmembrane region" description="Helical" evidence="13">
    <location>
        <begin position="406"/>
        <end position="428"/>
    </location>
</feature>
<evidence type="ECO:0000256" key="2">
    <source>
        <dbReference type="ARBA" id="ARBA00006024"/>
    </source>
</evidence>
<comment type="catalytic activity">
    <reaction evidence="12">
        <text>Cd(2+)(in) + ATP + H2O = Cd(2+)(out) + ADP + phosphate + H(+)</text>
        <dbReference type="Rhea" id="RHEA:12132"/>
        <dbReference type="ChEBI" id="CHEBI:15377"/>
        <dbReference type="ChEBI" id="CHEBI:15378"/>
        <dbReference type="ChEBI" id="CHEBI:30616"/>
        <dbReference type="ChEBI" id="CHEBI:43474"/>
        <dbReference type="ChEBI" id="CHEBI:48775"/>
        <dbReference type="ChEBI" id="CHEBI:456216"/>
        <dbReference type="EC" id="7.2.2.21"/>
    </reaction>
</comment>
<dbReference type="Pfam" id="PF00702">
    <property type="entry name" value="Hydrolase"/>
    <property type="match status" value="1"/>
</dbReference>
<dbReference type="SUPFAM" id="SSF56784">
    <property type="entry name" value="HAD-like"/>
    <property type="match status" value="1"/>
</dbReference>
<dbReference type="InterPro" id="IPR006121">
    <property type="entry name" value="HMA_dom"/>
</dbReference>
<dbReference type="PROSITE" id="PS00154">
    <property type="entry name" value="ATPASE_E1_E2"/>
    <property type="match status" value="1"/>
</dbReference>
<feature type="region of interest" description="Disordered" evidence="14">
    <location>
        <begin position="1"/>
        <end position="24"/>
    </location>
</feature>
<evidence type="ECO:0000256" key="4">
    <source>
        <dbReference type="ARBA" id="ARBA00022692"/>
    </source>
</evidence>
<evidence type="ECO:0000256" key="7">
    <source>
        <dbReference type="ARBA" id="ARBA00022840"/>
    </source>
</evidence>
<accession>A0ABZ1BQV6</accession>
<evidence type="ECO:0000256" key="12">
    <source>
        <dbReference type="ARBA" id="ARBA00049338"/>
    </source>
</evidence>
<protein>
    <recommendedName>
        <fullName evidence="11">Cd(2+)-exporting ATPase</fullName>
        <ecNumber evidence="11">7.2.2.21</ecNumber>
    </recommendedName>
</protein>
<dbReference type="Gene3D" id="3.40.1110.10">
    <property type="entry name" value="Calcium-transporting ATPase, cytoplasmic domain N"/>
    <property type="match status" value="1"/>
</dbReference>
<dbReference type="InterPro" id="IPR023299">
    <property type="entry name" value="ATPase_P-typ_cyto_dom_N"/>
</dbReference>
<evidence type="ECO:0000259" key="15">
    <source>
        <dbReference type="PROSITE" id="PS50846"/>
    </source>
</evidence>
<dbReference type="Proteomes" id="UP001333102">
    <property type="component" value="Chromosome"/>
</dbReference>
<keyword evidence="5 13" id="KW-0479">Metal-binding</keyword>
<dbReference type="SFLD" id="SFLDG00002">
    <property type="entry name" value="C1.7:_P-type_atpase_like"/>
    <property type="match status" value="1"/>
</dbReference>
<evidence type="ECO:0000256" key="11">
    <source>
        <dbReference type="ARBA" id="ARBA00039103"/>
    </source>
</evidence>
<evidence type="ECO:0000256" key="1">
    <source>
        <dbReference type="ARBA" id="ARBA00004141"/>
    </source>
</evidence>
<dbReference type="Gene3D" id="2.70.150.10">
    <property type="entry name" value="Calcium-transporting ATPase, cytoplasmic transduction domain A"/>
    <property type="match status" value="1"/>
</dbReference>
<evidence type="ECO:0000256" key="10">
    <source>
        <dbReference type="ARBA" id="ARBA00023136"/>
    </source>
</evidence>
<dbReference type="RefSeq" id="WP_324669600.1">
    <property type="nucleotide sequence ID" value="NZ_CP141614.1"/>
</dbReference>
<dbReference type="SUPFAM" id="SSF81653">
    <property type="entry name" value="Calcium ATPase, transduction domain A"/>
    <property type="match status" value="1"/>
</dbReference>